<feature type="transmembrane region" description="Helical" evidence="9">
    <location>
        <begin position="218"/>
        <end position="240"/>
    </location>
</feature>
<organism evidence="11 12">
    <name type="scientific">Hymenoscyphus fraxineus</name>
    <dbReference type="NCBI Taxonomy" id="746836"/>
    <lineage>
        <taxon>Eukaryota</taxon>
        <taxon>Fungi</taxon>
        <taxon>Dikarya</taxon>
        <taxon>Ascomycota</taxon>
        <taxon>Pezizomycotina</taxon>
        <taxon>Leotiomycetes</taxon>
        <taxon>Helotiales</taxon>
        <taxon>Helotiaceae</taxon>
        <taxon>Hymenoscyphus</taxon>
    </lineage>
</organism>
<feature type="transmembrane region" description="Helical" evidence="9">
    <location>
        <begin position="158"/>
        <end position="178"/>
    </location>
</feature>
<dbReference type="SUPFAM" id="SSF103473">
    <property type="entry name" value="MFS general substrate transporter"/>
    <property type="match status" value="1"/>
</dbReference>
<dbReference type="InterPro" id="IPR020846">
    <property type="entry name" value="MFS_dom"/>
</dbReference>
<dbReference type="GO" id="GO:0005886">
    <property type="term" value="C:plasma membrane"/>
    <property type="evidence" value="ECO:0007669"/>
    <property type="project" value="UniProtKB-SubCell"/>
</dbReference>
<keyword evidence="3" id="KW-1003">Cell membrane</keyword>
<evidence type="ECO:0000256" key="8">
    <source>
        <dbReference type="SAM" id="MobiDB-lite"/>
    </source>
</evidence>
<dbReference type="PANTHER" id="PTHR43791">
    <property type="entry name" value="PERMEASE-RELATED"/>
    <property type="match status" value="1"/>
</dbReference>
<accession>A0A9N9PP18</accession>
<protein>
    <recommendedName>
        <fullName evidence="10">Major facilitator superfamily (MFS) profile domain-containing protein</fullName>
    </recommendedName>
</protein>
<dbReference type="InterPro" id="IPR011701">
    <property type="entry name" value="MFS"/>
</dbReference>
<dbReference type="AlphaFoldDB" id="A0A9N9PP18"/>
<evidence type="ECO:0000256" key="1">
    <source>
        <dbReference type="ARBA" id="ARBA00004651"/>
    </source>
</evidence>
<dbReference type="Gene3D" id="1.20.1250.20">
    <property type="entry name" value="MFS general substrate transporter like domains"/>
    <property type="match status" value="2"/>
</dbReference>
<feature type="transmembrane region" description="Helical" evidence="9">
    <location>
        <begin position="452"/>
        <end position="471"/>
    </location>
</feature>
<gene>
    <name evidence="11" type="ORF">HYFRA_00013855</name>
</gene>
<feature type="region of interest" description="Disordered" evidence="8">
    <location>
        <begin position="1"/>
        <end position="47"/>
    </location>
</feature>
<dbReference type="Proteomes" id="UP000696280">
    <property type="component" value="Unassembled WGS sequence"/>
</dbReference>
<dbReference type="PROSITE" id="PS50850">
    <property type="entry name" value="MFS"/>
    <property type="match status" value="1"/>
</dbReference>
<feature type="transmembrane region" description="Helical" evidence="9">
    <location>
        <begin position="323"/>
        <end position="342"/>
    </location>
</feature>
<feature type="domain" description="Major facilitator superfamily (MFS) profile" evidence="10">
    <location>
        <begin position="92"/>
        <end position="510"/>
    </location>
</feature>
<evidence type="ECO:0000313" key="12">
    <source>
        <dbReference type="Proteomes" id="UP000696280"/>
    </source>
</evidence>
<feature type="transmembrane region" description="Helical" evidence="9">
    <location>
        <begin position="362"/>
        <end position="382"/>
    </location>
</feature>
<keyword evidence="12" id="KW-1185">Reference proteome</keyword>
<feature type="transmembrane region" description="Helical" evidence="9">
    <location>
        <begin position="184"/>
        <end position="206"/>
    </location>
</feature>
<feature type="transmembrane region" description="Helical" evidence="9">
    <location>
        <begin position="394"/>
        <end position="414"/>
    </location>
</feature>
<evidence type="ECO:0000256" key="7">
    <source>
        <dbReference type="ARBA" id="ARBA00037968"/>
    </source>
</evidence>
<dbReference type="InterPro" id="IPR036259">
    <property type="entry name" value="MFS_trans_sf"/>
</dbReference>
<feature type="region of interest" description="Disordered" evidence="8">
    <location>
        <begin position="512"/>
        <end position="542"/>
    </location>
</feature>
<dbReference type="PANTHER" id="PTHR43791:SF37">
    <property type="entry name" value="MAJOR FACILITATOR SUPERFAMILY (MFS) PROFILE DOMAIN-CONTAINING PROTEIN"/>
    <property type="match status" value="1"/>
</dbReference>
<comment type="subcellular location">
    <subcellularLocation>
        <location evidence="1">Cell membrane</location>
        <topology evidence="1">Multi-pass membrane protein</topology>
    </subcellularLocation>
</comment>
<dbReference type="FunFam" id="1.20.1250.20:FF:000065">
    <property type="entry name" value="Putative MFS pantothenate transporter"/>
    <property type="match status" value="1"/>
</dbReference>
<keyword evidence="4 9" id="KW-0812">Transmembrane</keyword>
<feature type="transmembrane region" description="Helical" evidence="9">
    <location>
        <begin position="420"/>
        <end position="440"/>
    </location>
</feature>
<evidence type="ECO:0000313" key="11">
    <source>
        <dbReference type="EMBL" id="CAG8961504.1"/>
    </source>
</evidence>
<feature type="transmembrane region" description="Helical" evidence="9">
    <location>
        <begin position="252"/>
        <end position="274"/>
    </location>
</feature>
<dbReference type="GO" id="GO:0022857">
    <property type="term" value="F:transmembrane transporter activity"/>
    <property type="evidence" value="ECO:0007669"/>
    <property type="project" value="InterPro"/>
</dbReference>
<keyword evidence="2" id="KW-0813">Transport</keyword>
<comment type="caution">
    <text evidence="11">The sequence shown here is derived from an EMBL/GenBank/DDBJ whole genome shotgun (WGS) entry which is preliminary data.</text>
</comment>
<feature type="compositionally biased region" description="Basic and acidic residues" evidence="8">
    <location>
        <begin position="514"/>
        <end position="530"/>
    </location>
</feature>
<sequence>MSTISPHLGNLHASVLEEKHQESTSTKVAKSEDETSTNSIPEEVSQPLKPWEKPGIWGTTRRVQRSIQRYIWDDPDKSPEEKRFLLKLDFFLLTYGCLGYFCKNLDQANINNAYVSGMKESLEMNGSQLTYASNVFTAGYVVSEIPAVMLVTKVRASILIPTFQVLWSVATFCSAAVTSVPQLYGLRFLIGFFEGPFFPCMIYLMSSWYTKEERAKRLTLFYCTTSLSRMFSGYLQAAAYSNLDGALGHSGWQWLFIICGIISLPIGILGYFFCPDFPETTRAWFLTSTEVDFAKTRLLKDGYQPLGSSPWDRKKIFRIARKWQFWVLPLGYSLIQAALPSQQPNMSLWLKAEHYSVYKINVLPTAQPGLAALVQILAGMASDSPLFKGNRWQLIVFMQLITLISCILLVIWNIPSGLKYTAFYGSYFASGVPGLWYAWYPELIPDDHEMRGFVVASSNTFSFIMQVWWNLAIWRTEMGPRFLAGFVGAVVAGVGIITLCFVLGLLERRRAKRGGGDEGGDRVVVGRREDEDPGAGVRKGDL</sequence>
<evidence type="ECO:0000256" key="5">
    <source>
        <dbReference type="ARBA" id="ARBA00022989"/>
    </source>
</evidence>
<reference evidence="11" key="1">
    <citation type="submission" date="2021-07" db="EMBL/GenBank/DDBJ databases">
        <authorList>
            <person name="Durling M."/>
        </authorList>
    </citation>
    <scope>NUCLEOTIDE SEQUENCE</scope>
</reference>
<name>A0A9N9PP18_9HELO</name>
<dbReference type="OrthoDB" id="3639251at2759"/>
<evidence type="ECO:0000259" key="10">
    <source>
        <dbReference type="PROSITE" id="PS50850"/>
    </source>
</evidence>
<dbReference type="FunFam" id="1.20.1250.20:FF:000386">
    <property type="entry name" value="MFS general substrate transporter"/>
    <property type="match status" value="1"/>
</dbReference>
<evidence type="ECO:0000256" key="3">
    <source>
        <dbReference type="ARBA" id="ARBA00022475"/>
    </source>
</evidence>
<evidence type="ECO:0000256" key="9">
    <source>
        <dbReference type="SAM" id="Phobius"/>
    </source>
</evidence>
<evidence type="ECO:0000256" key="6">
    <source>
        <dbReference type="ARBA" id="ARBA00023136"/>
    </source>
</evidence>
<feature type="transmembrane region" description="Helical" evidence="9">
    <location>
        <begin position="483"/>
        <end position="506"/>
    </location>
</feature>
<keyword evidence="6 9" id="KW-0472">Membrane</keyword>
<evidence type="ECO:0000256" key="4">
    <source>
        <dbReference type="ARBA" id="ARBA00022692"/>
    </source>
</evidence>
<comment type="similarity">
    <text evidence="7">Belongs to the major facilitator superfamily. Allantoate permease family.</text>
</comment>
<dbReference type="EMBL" id="CAJVRL010000111">
    <property type="protein sequence ID" value="CAG8961504.1"/>
    <property type="molecule type" value="Genomic_DNA"/>
</dbReference>
<evidence type="ECO:0000256" key="2">
    <source>
        <dbReference type="ARBA" id="ARBA00022448"/>
    </source>
</evidence>
<keyword evidence="5 9" id="KW-1133">Transmembrane helix</keyword>
<proteinExistence type="inferred from homology"/>
<dbReference type="Pfam" id="PF07690">
    <property type="entry name" value="MFS_1"/>
    <property type="match status" value="1"/>
</dbReference>